<evidence type="ECO:0000313" key="4">
    <source>
        <dbReference type="Proteomes" id="UP001283341"/>
    </source>
</evidence>
<proteinExistence type="predicted"/>
<dbReference type="SUPFAM" id="SSF55144">
    <property type="entry name" value="LigT-like"/>
    <property type="match status" value="1"/>
</dbReference>
<evidence type="ECO:0000259" key="2">
    <source>
        <dbReference type="Pfam" id="PF08975"/>
    </source>
</evidence>
<comment type="caution">
    <text evidence="3">The sequence shown here is derived from an EMBL/GenBank/DDBJ whole genome shotgun (WGS) entry which is preliminary data.</text>
</comment>
<dbReference type="EMBL" id="JAUEDM010000001">
    <property type="protein sequence ID" value="KAK3329794.1"/>
    <property type="molecule type" value="Genomic_DNA"/>
</dbReference>
<gene>
    <name evidence="3" type="ORF">B0H66DRAFT_38212</name>
</gene>
<sequence>MSGNHEKKAGGEEALPPQPPQHEQPAIATTLSSSSPPLVASSSSSSTLSPSCNRPEYPIGVPSKFDRDGNVQLFPGNTIVAHLSPSSELYQSMLLLHNKLASLSGRFALAMLPPPSWHMTVFEGVCDKVRSPAGFWPCDLATDATLEECTKHFAVKLKNFELETGTPPYRCRITGFSDLEVGVGVHVEFETADEERRVRRLRDRLAERLEIRHPQHDRYKLHLSMAYLLRHLTEEQKRELTGVLMGHFEEMPKRFELGRPEFCTFENMMRFDRLFYLGEK</sequence>
<dbReference type="InterPro" id="IPR009097">
    <property type="entry name" value="Cyclic_Pdiesterase"/>
</dbReference>
<dbReference type="Pfam" id="PF08975">
    <property type="entry name" value="2H-phosphodiest"/>
    <property type="match status" value="1"/>
</dbReference>
<reference evidence="3" key="1">
    <citation type="journal article" date="2023" name="Mol. Phylogenet. Evol.">
        <title>Genome-scale phylogeny and comparative genomics of the fungal order Sordariales.</title>
        <authorList>
            <person name="Hensen N."/>
            <person name="Bonometti L."/>
            <person name="Westerberg I."/>
            <person name="Brannstrom I.O."/>
            <person name="Guillou S."/>
            <person name="Cros-Aarteil S."/>
            <person name="Calhoun S."/>
            <person name="Haridas S."/>
            <person name="Kuo A."/>
            <person name="Mondo S."/>
            <person name="Pangilinan J."/>
            <person name="Riley R."/>
            <person name="LaButti K."/>
            <person name="Andreopoulos B."/>
            <person name="Lipzen A."/>
            <person name="Chen C."/>
            <person name="Yan M."/>
            <person name="Daum C."/>
            <person name="Ng V."/>
            <person name="Clum A."/>
            <person name="Steindorff A."/>
            <person name="Ohm R.A."/>
            <person name="Martin F."/>
            <person name="Silar P."/>
            <person name="Natvig D.O."/>
            <person name="Lalanne C."/>
            <person name="Gautier V."/>
            <person name="Ament-Velasquez S.L."/>
            <person name="Kruys A."/>
            <person name="Hutchinson M.I."/>
            <person name="Powell A.J."/>
            <person name="Barry K."/>
            <person name="Miller A.N."/>
            <person name="Grigoriev I.V."/>
            <person name="Debuchy R."/>
            <person name="Gladieux P."/>
            <person name="Hiltunen Thoren M."/>
            <person name="Johannesson H."/>
        </authorList>
    </citation>
    <scope>NUCLEOTIDE SEQUENCE</scope>
    <source>
        <strain evidence="3">CBS 118394</strain>
    </source>
</reference>
<dbReference type="Gene3D" id="3.90.1140.10">
    <property type="entry name" value="Cyclic phosphodiesterase"/>
    <property type="match status" value="1"/>
</dbReference>
<protein>
    <submittedName>
        <fullName evidence="3">RNA ligase/cyclic nucleotide phosphodiesterase</fullName>
    </submittedName>
</protein>
<dbReference type="InterPro" id="IPR015069">
    <property type="entry name" value="2H-PEstase_DUF1868"/>
</dbReference>
<feature type="domain" description="DUF1868" evidence="2">
    <location>
        <begin position="64"/>
        <end position="177"/>
    </location>
</feature>
<keyword evidence="3" id="KW-0436">Ligase</keyword>
<dbReference type="Proteomes" id="UP001283341">
    <property type="component" value="Unassembled WGS sequence"/>
</dbReference>
<accession>A0AAE0MG65</accession>
<dbReference type="AlphaFoldDB" id="A0AAE0MG65"/>
<organism evidence="3 4">
    <name type="scientific">Apodospora peruviana</name>
    <dbReference type="NCBI Taxonomy" id="516989"/>
    <lineage>
        <taxon>Eukaryota</taxon>
        <taxon>Fungi</taxon>
        <taxon>Dikarya</taxon>
        <taxon>Ascomycota</taxon>
        <taxon>Pezizomycotina</taxon>
        <taxon>Sordariomycetes</taxon>
        <taxon>Sordariomycetidae</taxon>
        <taxon>Sordariales</taxon>
        <taxon>Lasiosphaeriaceae</taxon>
        <taxon>Apodospora</taxon>
    </lineage>
</organism>
<feature type="region of interest" description="Disordered" evidence="1">
    <location>
        <begin position="1"/>
        <end position="53"/>
    </location>
</feature>
<reference evidence="3" key="2">
    <citation type="submission" date="2023-06" db="EMBL/GenBank/DDBJ databases">
        <authorList>
            <consortium name="Lawrence Berkeley National Laboratory"/>
            <person name="Haridas S."/>
            <person name="Hensen N."/>
            <person name="Bonometti L."/>
            <person name="Westerberg I."/>
            <person name="Brannstrom I.O."/>
            <person name="Guillou S."/>
            <person name="Cros-Aarteil S."/>
            <person name="Calhoun S."/>
            <person name="Kuo A."/>
            <person name="Mondo S."/>
            <person name="Pangilinan J."/>
            <person name="Riley R."/>
            <person name="Labutti K."/>
            <person name="Andreopoulos B."/>
            <person name="Lipzen A."/>
            <person name="Chen C."/>
            <person name="Yanf M."/>
            <person name="Daum C."/>
            <person name="Ng V."/>
            <person name="Clum A."/>
            <person name="Steindorff A."/>
            <person name="Ohm R."/>
            <person name="Martin F."/>
            <person name="Silar P."/>
            <person name="Natvig D."/>
            <person name="Lalanne C."/>
            <person name="Gautier V."/>
            <person name="Ament-Velasquez S.L."/>
            <person name="Kruys A."/>
            <person name="Hutchinson M.I."/>
            <person name="Powell A.J."/>
            <person name="Barry K."/>
            <person name="Miller A.N."/>
            <person name="Grigoriev I.V."/>
            <person name="Debuchy R."/>
            <person name="Gladieux P."/>
            <person name="Thoren M.H."/>
            <person name="Johannesson H."/>
        </authorList>
    </citation>
    <scope>NUCLEOTIDE SEQUENCE</scope>
    <source>
        <strain evidence="3">CBS 118394</strain>
    </source>
</reference>
<keyword evidence="4" id="KW-1185">Reference proteome</keyword>
<dbReference type="GO" id="GO:0016874">
    <property type="term" value="F:ligase activity"/>
    <property type="evidence" value="ECO:0007669"/>
    <property type="project" value="UniProtKB-KW"/>
</dbReference>
<feature type="compositionally biased region" description="Low complexity" evidence="1">
    <location>
        <begin position="29"/>
        <end position="51"/>
    </location>
</feature>
<feature type="compositionally biased region" description="Basic and acidic residues" evidence="1">
    <location>
        <begin position="1"/>
        <end position="11"/>
    </location>
</feature>
<evidence type="ECO:0000256" key="1">
    <source>
        <dbReference type="SAM" id="MobiDB-lite"/>
    </source>
</evidence>
<name>A0AAE0MG65_9PEZI</name>
<evidence type="ECO:0000313" key="3">
    <source>
        <dbReference type="EMBL" id="KAK3329794.1"/>
    </source>
</evidence>